<dbReference type="InterPro" id="IPR005430">
    <property type="entry name" value="P_pili_tip_PapF"/>
</dbReference>
<dbReference type="InterPro" id="IPR036937">
    <property type="entry name" value="Adhesion_dom_fimbrial_sf"/>
</dbReference>
<reference evidence="3 4" key="1">
    <citation type="submission" date="2018-09" db="EMBL/GenBank/DDBJ databases">
        <title>Draft genome of a novel serratia sp. strain with antifungal activity.</title>
        <authorList>
            <person name="Dichmann S.I."/>
            <person name="Park B.P."/>
            <person name="Pathiraja D."/>
            <person name="Choi I.-G."/>
            <person name="Stougaard P."/>
            <person name="Hennessy R.C."/>
        </authorList>
    </citation>
    <scope>NUCLEOTIDE SEQUENCE [LARGE SCALE GENOMIC DNA]</scope>
    <source>
        <strain evidence="3 4">S40</strain>
    </source>
</reference>
<evidence type="ECO:0000313" key="3">
    <source>
        <dbReference type="EMBL" id="RJF53865.1"/>
    </source>
</evidence>
<dbReference type="SUPFAM" id="SSF49401">
    <property type="entry name" value="Bacterial adhesins"/>
    <property type="match status" value="1"/>
</dbReference>
<feature type="chain" id="PRO_5041664472" evidence="1">
    <location>
        <begin position="24"/>
        <end position="165"/>
    </location>
</feature>
<accession>A0AA92X161</accession>
<dbReference type="InterPro" id="IPR008966">
    <property type="entry name" value="Adhesion_dom_sf"/>
</dbReference>
<dbReference type="Gene3D" id="2.60.40.1090">
    <property type="entry name" value="Fimbrial-type adhesion domain"/>
    <property type="match status" value="1"/>
</dbReference>
<dbReference type="GO" id="GO:0009289">
    <property type="term" value="C:pilus"/>
    <property type="evidence" value="ECO:0007669"/>
    <property type="project" value="InterPro"/>
</dbReference>
<dbReference type="InterPro" id="IPR000259">
    <property type="entry name" value="Adhesion_dom_fimbrial"/>
</dbReference>
<dbReference type="AlphaFoldDB" id="A0AA92X161"/>
<organism evidence="3 4">
    <name type="scientific">Serratia inhibens</name>
    <dbReference type="NCBI Taxonomy" id="2338073"/>
    <lineage>
        <taxon>Bacteria</taxon>
        <taxon>Pseudomonadati</taxon>
        <taxon>Pseudomonadota</taxon>
        <taxon>Gammaproteobacteria</taxon>
        <taxon>Enterobacterales</taxon>
        <taxon>Yersiniaceae</taxon>
        <taxon>Serratia</taxon>
    </lineage>
</organism>
<evidence type="ECO:0000256" key="1">
    <source>
        <dbReference type="SAM" id="SignalP"/>
    </source>
</evidence>
<dbReference type="PANTHER" id="PTHR33420:SF33">
    <property type="entry name" value="MINOR FIMBRIAL SUBUNIT"/>
    <property type="match status" value="1"/>
</dbReference>
<dbReference type="RefSeq" id="WP_119805164.1">
    <property type="nucleotide sequence ID" value="NZ_QYYG01000008.1"/>
</dbReference>
<protein>
    <submittedName>
        <fullName evidence="3">Fimbrial protein</fullName>
    </submittedName>
</protein>
<dbReference type="GO" id="GO:0043709">
    <property type="term" value="P:cell adhesion involved in single-species biofilm formation"/>
    <property type="evidence" value="ECO:0007669"/>
    <property type="project" value="TreeGrafter"/>
</dbReference>
<name>A0AA92X161_9GAMM</name>
<gene>
    <name evidence="3" type="ORF">D4100_20905</name>
</gene>
<dbReference type="EMBL" id="QYYG01000008">
    <property type="protein sequence ID" value="RJF53865.1"/>
    <property type="molecule type" value="Genomic_DNA"/>
</dbReference>
<comment type="caution">
    <text evidence="3">The sequence shown here is derived from an EMBL/GenBank/DDBJ whole genome shotgun (WGS) entry which is preliminary data.</text>
</comment>
<dbReference type="PRINTS" id="PR01613">
    <property type="entry name" value="FIMBRIALPAPF"/>
</dbReference>
<evidence type="ECO:0000259" key="2">
    <source>
        <dbReference type="Pfam" id="PF00419"/>
    </source>
</evidence>
<dbReference type="Pfam" id="PF00419">
    <property type="entry name" value="Fimbrial"/>
    <property type="match status" value="1"/>
</dbReference>
<dbReference type="PANTHER" id="PTHR33420">
    <property type="entry name" value="FIMBRIAL SUBUNIT ELFA-RELATED"/>
    <property type="match status" value="1"/>
</dbReference>
<evidence type="ECO:0000313" key="4">
    <source>
        <dbReference type="Proteomes" id="UP000284338"/>
    </source>
</evidence>
<dbReference type="Proteomes" id="UP000284338">
    <property type="component" value="Unassembled WGS sequence"/>
</dbReference>
<dbReference type="InterPro" id="IPR050263">
    <property type="entry name" value="Bact_Fimbrial_Adh_Pro"/>
</dbReference>
<keyword evidence="4" id="KW-1185">Reference proteome</keyword>
<keyword evidence="1" id="KW-0732">Signal</keyword>
<proteinExistence type="predicted"/>
<feature type="signal peptide" evidence="1">
    <location>
        <begin position="1"/>
        <end position="23"/>
    </location>
</feature>
<sequence length="165" mass="17304">MARQTGRMLVLAGGMLLSPWLAAAENMTFHGTLIENPPCTINGGEPVEIDFGEVGVNKVDGQNYAQTFTIIYDCEGTSTDKVLRYLGAATAFDTAAVQSNIADFGIQLRSQSNDGALTGFVVGTTLPIPSYLGSSTFVATPVKKAGAELSEGAFTSAATLQLEYP</sequence>
<feature type="domain" description="Fimbrial-type adhesion" evidence="2">
    <location>
        <begin position="28"/>
        <end position="164"/>
    </location>
</feature>